<protein>
    <submittedName>
        <fullName evidence="1">Ankyrin repeat and sterile alpha motif domain-containing protein 1B</fullName>
    </submittedName>
</protein>
<dbReference type="EMBL" id="JH816130">
    <property type="protein sequence ID" value="EKC39063.1"/>
    <property type="molecule type" value="Genomic_DNA"/>
</dbReference>
<gene>
    <name evidence="1" type="ORF">CGI_10018543</name>
</gene>
<dbReference type="Pfam" id="PF12796">
    <property type="entry name" value="Ank_2"/>
    <property type="match status" value="1"/>
</dbReference>
<dbReference type="InterPro" id="IPR036770">
    <property type="entry name" value="Ankyrin_rpt-contain_sf"/>
</dbReference>
<sequence>MWKFIAQKLPKLLSERDDNGWLIQHVAARCGNLDVLKIIIEDKYVEDITAKDENRRTILHIVSLYGKFNVCEYLVSKFPDLIKGRDQYGCPACVLAAKGGNLKAFKLLQEISISFLTNEDKKNMYDAAKLSNNEEIIRLTEDSYQDNNLTEDIQDLTVGDVEEITFSPENELDDRLSTCSGYNESTF</sequence>
<dbReference type="HOGENOM" id="CLU_1449049_0_0_1"/>
<dbReference type="Gene3D" id="1.25.40.20">
    <property type="entry name" value="Ankyrin repeat-containing domain"/>
    <property type="match status" value="1"/>
</dbReference>
<organism evidence="1">
    <name type="scientific">Magallana gigas</name>
    <name type="common">Pacific oyster</name>
    <name type="synonym">Crassostrea gigas</name>
    <dbReference type="NCBI Taxonomy" id="29159"/>
    <lineage>
        <taxon>Eukaryota</taxon>
        <taxon>Metazoa</taxon>
        <taxon>Spiralia</taxon>
        <taxon>Lophotrochozoa</taxon>
        <taxon>Mollusca</taxon>
        <taxon>Bivalvia</taxon>
        <taxon>Autobranchia</taxon>
        <taxon>Pteriomorphia</taxon>
        <taxon>Ostreida</taxon>
        <taxon>Ostreoidea</taxon>
        <taxon>Ostreidae</taxon>
        <taxon>Magallana</taxon>
    </lineage>
</organism>
<dbReference type="InParanoid" id="K1QZK6"/>
<dbReference type="InterPro" id="IPR002110">
    <property type="entry name" value="Ankyrin_rpt"/>
</dbReference>
<dbReference type="PANTHER" id="PTHR24121">
    <property type="entry name" value="NO MECHANORECEPTOR POTENTIAL C, ISOFORM D-RELATED"/>
    <property type="match status" value="1"/>
</dbReference>
<evidence type="ECO:0000313" key="1">
    <source>
        <dbReference type="EMBL" id="EKC39063.1"/>
    </source>
</evidence>
<dbReference type="AlphaFoldDB" id="K1QZK6"/>
<dbReference type="SUPFAM" id="SSF48403">
    <property type="entry name" value="Ankyrin repeat"/>
    <property type="match status" value="1"/>
</dbReference>
<dbReference type="PANTHER" id="PTHR24121:SF21">
    <property type="entry name" value="ANKYRIN REPEAT FAMILY PROTEIN"/>
    <property type="match status" value="1"/>
</dbReference>
<name>K1QZK6_MAGGI</name>
<proteinExistence type="predicted"/>
<reference evidence="1" key="1">
    <citation type="journal article" date="2012" name="Nature">
        <title>The oyster genome reveals stress adaptation and complexity of shell formation.</title>
        <authorList>
            <person name="Zhang G."/>
            <person name="Fang X."/>
            <person name="Guo X."/>
            <person name="Li L."/>
            <person name="Luo R."/>
            <person name="Xu F."/>
            <person name="Yang P."/>
            <person name="Zhang L."/>
            <person name="Wang X."/>
            <person name="Qi H."/>
            <person name="Xiong Z."/>
            <person name="Que H."/>
            <person name="Xie Y."/>
            <person name="Holland P.W."/>
            <person name="Paps J."/>
            <person name="Zhu Y."/>
            <person name="Wu F."/>
            <person name="Chen Y."/>
            <person name="Wang J."/>
            <person name="Peng C."/>
            <person name="Meng J."/>
            <person name="Yang L."/>
            <person name="Liu J."/>
            <person name="Wen B."/>
            <person name="Zhang N."/>
            <person name="Huang Z."/>
            <person name="Zhu Q."/>
            <person name="Feng Y."/>
            <person name="Mount A."/>
            <person name="Hedgecock D."/>
            <person name="Xu Z."/>
            <person name="Liu Y."/>
            <person name="Domazet-Loso T."/>
            <person name="Du Y."/>
            <person name="Sun X."/>
            <person name="Zhang S."/>
            <person name="Liu B."/>
            <person name="Cheng P."/>
            <person name="Jiang X."/>
            <person name="Li J."/>
            <person name="Fan D."/>
            <person name="Wang W."/>
            <person name="Fu W."/>
            <person name="Wang T."/>
            <person name="Wang B."/>
            <person name="Zhang J."/>
            <person name="Peng Z."/>
            <person name="Li Y."/>
            <person name="Li N."/>
            <person name="Wang J."/>
            <person name="Chen M."/>
            <person name="He Y."/>
            <person name="Tan F."/>
            <person name="Song X."/>
            <person name="Zheng Q."/>
            <person name="Huang R."/>
            <person name="Yang H."/>
            <person name="Du X."/>
            <person name="Chen L."/>
            <person name="Yang M."/>
            <person name="Gaffney P.M."/>
            <person name="Wang S."/>
            <person name="Luo L."/>
            <person name="She Z."/>
            <person name="Ming Y."/>
            <person name="Huang W."/>
            <person name="Zhang S."/>
            <person name="Huang B."/>
            <person name="Zhang Y."/>
            <person name="Qu T."/>
            <person name="Ni P."/>
            <person name="Miao G."/>
            <person name="Wang J."/>
            <person name="Wang Q."/>
            <person name="Steinberg C.E."/>
            <person name="Wang H."/>
            <person name="Li N."/>
            <person name="Qian L."/>
            <person name="Zhang G."/>
            <person name="Li Y."/>
            <person name="Yang H."/>
            <person name="Liu X."/>
            <person name="Wang J."/>
            <person name="Yin Y."/>
            <person name="Wang J."/>
        </authorList>
    </citation>
    <scope>NUCLEOTIDE SEQUENCE [LARGE SCALE GENOMIC DNA]</scope>
    <source>
        <strain evidence="1">05x7-T-G4-1.051#20</strain>
    </source>
</reference>
<dbReference type="SMART" id="SM00248">
    <property type="entry name" value="ANK"/>
    <property type="match status" value="3"/>
</dbReference>
<accession>K1QZK6</accession>